<dbReference type="HOGENOM" id="CLU_096753_0_1_9"/>
<dbReference type="InterPro" id="IPR036280">
    <property type="entry name" value="Multihaem_cyt_sf"/>
</dbReference>
<evidence type="ECO:0000256" key="4">
    <source>
        <dbReference type="ARBA" id="ARBA00022982"/>
    </source>
</evidence>
<keyword evidence="1" id="KW-0813">Transport</keyword>
<keyword evidence="5" id="KW-0408">Iron</keyword>
<dbReference type="STRING" id="768706.Desor_0394"/>
<gene>
    <name evidence="8" type="ordered locus">Desor_0394</name>
</gene>
<keyword evidence="6" id="KW-0812">Transmembrane</keyword>
<accession>G7W583</accession>
<reference evidence="8 9" key="2">
    <citation type="journal article" date="2012" name="J. Bacteriol.">
        <title>Complete genome sequences of Desulfosporosinus orientis DSM765T, Desulfosporosinus youngiae DSM17734T, Desulfosporosinus meridiei DSM13257T, and Desulfosporosinus acidiphilus DSM22704T.</title>
        <authorList>
            <person name="Pester M."/>
            <person name="Brambilla E."/>
            <person name="Alazard D."/>
            <person name="Rattei T."/>
            <person name="Weinmaier T."/>
            <person name="Han J."/>
            <person name="Lucas S."/>
            <person name="Lapidus A."/>
            <person name="Cheng J.F."/>
            <person name="Goodwin L."/>
            <person name="Pitluck S."/>
            <person name="Peters L."/>
            <person name="Ovchinnikova G."/>
            <person name="Teshima H."/>
            <person name="Detter J.C."/>
            <person name="Han C.S."/>
            <person name="Tapia R."/>
            <person name="Land M.L."/>
            <person name="Hauser L."/>
            <person name="Kyrpides N.C."/>
            <person name="Ivanova N.N."/>
            <person name="Pagani I."/>
            <person name="Huntmann M."/>
            <person name="Wei C.L."/>
            <person name="Davenport K.W."/>
            <person name="Daligault H."/>
            <person name="Chain P.S."/>
            <person name="Chen A."/>
            <person name="Mavromatis K."/>
            <person name="Markowitz V."/>
            <person name="Szeto E."/>
            <person name="Mikhailova N."/>
            <person name="Pati A."/>
            <person name="Wagner M."/>
            <person name="Woyke T."/>
            <person name="Ollivier B."/>
            <person name="Klenk H.P."/>
            <person name="Spring S."/>
            <person name="Loy A."/>
        </authorList>
    </citation>
    <scope>NUCLEOTIDE SEQUENCE [LARGE SCALE GENOMIC DNA]</scope>
    <source>
        <strain evidence="9">ATCC 19365 / DSM 765 / NCIMB 8382 / VKM B-1628</strain>
    </source>
</reference>
<name>G7W583_DESOD</name>
<evidence type="ECO:0000256" key="2">
    <source>
        <dbReference type="ARBA" id="ARBA00022617"/>
    </source>
</evidence>
<dbReference type="EMBL" id="CP003108">
    <property type="protein sequence ID" value="AET66099.1"/>
    <property type="molecule type" value="Genomic_DNA"/>
</dbReference>
<evidence type="ECO:0000256" key="5">
    <source>
        <dbReference type="ARBA" id="ARBA00023004"/>
    </source>
</evidence>
<evidence type="ECO:0000313" key="9">
    <source>
        <dbReference type="Proteomes" id="UP000006346"/>
    </source>
</evidence>
<dbReference type="GO" id="GO:0046872">
    <property type="term" value="F:metal ion binding"/>
    <property type="evidence" value="ECO:0007669"/>
    <property type="project" value="UniProtKB-KW"/>
</dbReference>
<dbReference type="OrthoDB" id="9791652at2"/>
<keyword evidence="3" id="KW-0479">Metal-binding</keyword>
<dbReference type="KEGG" id="dor:Desor_0394"/>
<evidence type="ECO:0000313" key="8">
    <source>
        <dbReference type="EMBL" id="AET66099.1"/>
    </source>
</evidence>
<dbReference type="SUPFAM" id="SSF48695">
    <property type="entry name" value="Multiheme cytochromes"/>
    <property type="match status" value="1"/>
</dbReference>
<dbReference type="Proteomes" id="UP000006346">
    <property type="component" value="Chromosome"/>
</dbReference>
<keyword evidence="9" id="KW-1185">Reference proteome</keyword>
<feature type="transmembrane region" description="Helical" evidence="6">
    <location>
        <begin position="7"/>
        <end position="29"/>
    </location>
</feature>
<keyword evidence="4" id="KW-0249">Electron transport</keyword>
<dbReference type="InterPro" id="IPR023155">
    <property type="entry name" value="Cyt_c-552/4"/>
</dbReference>
<keyword evidence="2" id="KW-0349">Heme</keyword>
<dbReference type="eggNOG" id="COG3005">
    <property type="taxonomic scope" value="Bacteria"/>
</dbReference>
<dbReference type="Pfam" id="PF13435">
    <property type="entry name" value="Cytochrome_C554"/>
    <property type="match status" value="1"/>
</dbReference>
<protein>
    <submittedName>
        <fullName evidence="8">Nitrate/TMAO reductase, membrane-bound tetraheme cytochrome c subunit</fullName>
    </submittedName>
</protein>
<feature type="domain" description="Cytochrome c-552/4" evidence="7">
    <location>
        <begin position="58"/>
        <end position="136"/>
    </location>
</feature>
<dbReference type="Gene3D" id="1.10.3820.10">
    <property type="entry name" value="Di-heme elbow motif domain"/>
    <property type="match status" value="1"/>
</dbReference>
<sequence length="156" mass="18300">MRSYKKGILLYGLIFLGIYICFRFTYAWYMNPSSCKRCHEVARYRISWEESSHKDLDCKFCHENRGPFHRLDSTFRGLRDVAIHIKGDYFSLKAIYYDSNCINCHTGNFKPETNGTILPKNHAKYLKNGVGCNNCHRDTGHKNGLNVDERFEELED</sequence>
<dbReference type="AlphaFoldDB" id="G7W583"/>
<evidence type="ECO:0000259" key="7">
    <source>
        <dbReference type="Pfam" id="PF13435"/>
    </source>
</evidence>
<organism evidence="8 9">
    <name type="scientific">Desulfosporosinus orientis (strain ATCC 19365 / DSM 765 / NCIMB 8382 / VKM B-1628 / Singapore I)</name>
    <name type="common">Desulfotomaculum orientis</name>
    <dbReference type="NCBI Taxonomy" id="768706"/>
    <lineage>
        <taxon>Bacteria</taxon>
        <taxon>Bacillati</taxon>
        <taxon>Bacillota</taxon>
        <taxon>Clostridia</taxon>
        <taxon>Eubacteriales</taxon>
        <taxon>Desulfitobacteriaceae</taxon>
        <taxon>Desulfosporosinus</taxon>
    </lineage>
</organism>
<proteinExistence type="predicted"/>
<evidence type="ECO:0000256" key="6">
    <source>
        <dbReference type="SAM" id="Phobius"/>
    </source>
</evidence>
<keyword evidence="6" id="KW-0472">Membrane</keyword>
<evidence type="ECO:0000256" key="1">
    <source>
        <dbReference type="ARBA" id="ARBA00022448"/>
    </source>
</evidence>
<dbReference type="InterPro" id="IPR038266">
    <property type="entry name" value="NapC/NirT_cytc_sf"/>
</dbReference>
<evidence type="ECO:0000256" key="3">
    <source>
        <dbReference type="ARBA" id="ARBA00022723"/>
    </source>
</evidence>
<reference evidence="9" key="1">
    <citation type="submission" date="2011-11" db="EMBL/GenBank/DDBJ databases">
        <title>Complete sequence of Desulfosporosinus orientis DSM 765.</title>
        <authorList>
            <person name="Lucas S."/>
            <person name="Han J."/>
            <person name="Lapidus A."/>
            <person name="Cheng J.-F."/>
            <person name="Goodwin L."/>
            <person name="Pitluck S."/>
            <person name="Peters L."/>
            <person name="Ovchinnikova G."/>
            <person name="Teshima H."/>
            <person name="Detter J.C."/>
            <person name="Han C."/>
            <person name="Tapia R."/>
            <person name="Land M."/>
            <person name="Hauser L."/>
            <person name="Kyrpides N."/>
            <person name="Ivanova N."/>
            <person name="Pagani I."/>
            <person name="Pester M."/>
            <person name="Spring S."/>
            <person name="Ollivier B."/>
            <person name="Rattei T."/>
            <person name="Klenk H.-P."/>
            <person name="Wagner M."/>
            <person name="Loy A."/>
            <person name="Woyke T."/>
        </authorList>
    </citation>
    <scope>NUCLEOTIDE SEQUENCE [LARGE SCALE GENOMIC DNA]</scope>
    <source>
        <strain evidence="9">ATCC 19365 / DSM 765 / NCIMB 8382 / VKM B-1628</strain>
    </source>
</reference>
<dbReference type="PATRIC" id="fig|768706.3.peg.357"/>
<keyword evidence="6" id="KW-1133">Transmembrane helix</keyword>